<gene>
    <name evidence="1" type="ORF">OLEA9_A049847</name>
</gene>
<evidence type="ECO:0000313" key="2">
    <source>
        <dbReference type="Proteomes" id="UP000594638"/>
    </source>
</evidence>
<protein>
    <submittedName>
        <fullName evidence="1">Uncharacterized protein</fullName>
    </submittedName>
</protein>
<keyword evidence="2" id="KW-1185">Reference proteome</keyword>
<dbReference type="Gramene" id="OE9A049847T1">
    <property type="protein sequence ID" value="OE9A049847C1"/>
    <property type="gene ID" value="OE9A049847"/>
</dbReference>
<comment type="caution">
    <text evidence="1">The sequence shown here is derived from an EMBL/GenBank/DDBJ whole genome shotgun (WGS) entry which is preliminary data.</text>
</comment>
<proteinExistence type="predicted"/>
<reference evidence="1 2" key="1">
    <citation type="submission" date="2019-12" db="EMBL/GenBank/DDBJ databases">
        <authorList>
            <person name="Alioto T."/>
            <person name="Alioto T."/>
            <person name="Gomez Garrido J."/>
        </authorList>
    </citation>
    <scope>NUCLEOTIDE SEQUENCE [LARGE SCALE GENOMIC DNA]</scope>
</reference>
<dbReference type="EMBL" id="CACTIH010005516">
    <property type="protein sequence ID" value="CAA2996088.1"/>
    <property type="molecule type" value="Genomic_DNA"/>
</dbReference>
<accession>A0A8S0ST47</accession>
<sequence>MDEPWLCYYYGHYVKGLGKFVDYAVVGAPDLYSPGVPSSSFSKGRKRKWSFMDESALVLCLGHLSNSCISICSGKVMEEESSIDPDLNINFKRGGRRISNQKMALLGLQMRLNPYGKISESPAFVISPQVVDEESMPSQWKTGFYVSTLPNIANFVPVDHIHCSGNPIQVTPKLPFRAAMTARCKRAGCQKGAECKAHGGQCSVKFTVVAEGAHFWGAQKVQTGELHSVKVMTGAKDFNLKGAQRSTMWELYFVLVMVAARDALNLSVPRVQEGAPTFVFVMVVEKGASSKDVQRVHNVELIFAKHTVEENDALGDI</sequence>
<organism evidence="1 2">
    <name type="scientific">Olea europaea subsp. europaea</name>
    <dbReference type="NCBI Taxonomy" id="158383"/>
    <lineage>
        <taxon>Eukaryota</taxon>
        <taxon>Viridiplantae</taxon>
        <taxon>Streptophyta</taxon>
        <taxon>Embryophyta</taxon>
        <taxon>Tracheophyta</taxon>
        <taxon>Spermatophyta</taxon>
        <taxon>Magnoliopsida</taxon>
        <taxon>eudicotyledons</taxon>
        <taxon>Gunneridae</taxon>
        <taxon>Pentapetalae</taxon>
        <taxon>asterids</taxon>
        <taxon>lamiids</taxon>
        <taxon>Lamiales</taxon>
        <taxon>Oleaceae</taxon>
        <taxon>Oleeae</taxon>
        <taxon>Olea</taxon>
    </lineage>
</organism>
<dbReference type="AlphaFoldDB" id="A0A8S0ST47"/>
<name>A0A8S0ST47_OLEEU</name>
<evidence type="ECO:0000313" key="1">
    <source>
        <dbReference type="EMBL" id="CAA2996088.1"/>
    </source>
</evidence>
<dbReference type="Proteomes" id="UP000594638">
    <property type="component" value="Unassembled WGS sequence"/>
</dbReference>